<protein>
    <recommendedName>
        <fullName evidence="11 12">UvrABC system protein B</fullName>
        <shortName evidence="12">Protein UvrB</shortName>
    </recommendedName>
    <alternativeName>
        <fullName evidence="12">Excinuclease ABC subunit B</fullName>
    </alternativeName>
</protein>
<dbReference type="GO" id="GO:0016887">
    <property type="term" value="F:ATP hydrolysis activity"/>
    <property type="evidence" value="ECO:0007669"/>
    <property type="project" value="InterPro"/>
</dbReference>
<evidence type="ECO:0000256" key="12">
    <source>
        <dbReference type="HAMAP-Rule" id="MF_00204"/>
    </source>
</evidence>
<dbReference type="PANTHER" id="PTHR24029:SF0">
    <property type="entry name" value="UVRABC SYSTEM PROTEIN B"/>
    <property type="match status" value="1"/>
</dbReference>
<comment type="similarity">
    <text evidence="2 12 13">Belongs to the UvrB family.</text>
</comment>
<keyword evidence="18" id="KW-0378">Hydrolase</keyword>
<dbReference type="SUPFAM" id="SSF46600">
    <property type="entry name" value="C-terminal UvrC-binding domain of UvrB"/>
    <property type="match status" value="1"/>
</dbReference>
<gene>
    <name evidence="12 18" type="primary">uvrB</name>
    <name evidence="18" type="ORF">ANACAC_03267</name>
</gene>
<dbReference type="InterPro" id="IPR014001">
    <property type="entry name" value="Helicase_ATP-bd"/>
</dbReference>
<comment type="subcellular location">
    <subcellularLocation>
        <location evidence="1 12 13">Cytoplasm</location>
    </subcellularLocation>
</comment>
<dbReference type="GO" id="GO:0005737">
    <property type="term" value="C:cytoplasm"/>
    <property type="evidence" value="ECO:0007669"/>
    <property type="project" value="UniProtKB-SubCell"/>
</dbReference>
<dbReference type="eggNOG" id="COG0556">
    <property type="taxonomic scope" value="Bacteria"/>
</dbReference>
<dbReference type="Gene3D" id="4.10.860.10">
    <property type="entry name" value="UVR domain"/>
    <property type="match status" value="1"/>
</dbReference>
<keyword evidence="9 12" id="KW-0234">DNA repair</keyword>
<dbReference type="EMBL" id="ABAX03000024">
    <property type="protein sequence ID" value="EDR96644.1"/>
    <property type="molecule type" value="Genomic_DNA"/>
</dbReference>
<keyword evidence="5 12" id="KW-0227">DNA damage</keyword>
<dbReference type="SMART" id="SM00490">
    <property type="entry name" value="HELICc"/>
    <property type="match status" value="1"/>
</dbReference>
<feature type="domain" description="UVR" evidence="15">
    <location>
        <begin position="640"/>
        <end position="675"/>
    </location>
</feature>
<evidence type="ECO:0000313" key="18">
    <source>
        <dbReference type="EMBL" id="EDR96644.1"/>
    </source>
</evidence>
<keyword evidence="12 13" id="KW-0742">SOS response</keyword>
<dbReference type="PROSITE" id="PS51194">
    <property type="entry name" value="HELICASE_CTER"/>
    <property type="match status" value="1"/>
</dbReference>
<evidence type="ECO:0000256" key="4">
    <source>
        <dbReference type="ARBA" id="ARBA00022741"/>
    </source>
</evidence>
<evidence type="ECO:0000256" key="14">
    <source>
        <dbReference type="SAM" id="Coils"/>
    </source>
</evidence>
<comment type="caution">
    <text evidence="18">The sequence shown here is derived from an EMBL/GenBank/DDBJ whole genome shotgun (WGS) entry which is preliminary data.</text>
</comment>
<sequence>MGIIIMGISIPFFNIRRCIFMDHFELVSEFEPTGDQPEAIRQLVSGFKQGNQFETLLGVTGSGKTFTMANVIQELNKPTLIIAHNKTLAAQLYSEFKAFFPHNAVEYFVSYYDYYQPEAYVPSTDTYIEKDSSVNDEIDKLRHSATAALIERKDVIVVSSVSCIYGIGSKENYSEMMISLRPGMEKDRDQVIDELINIQYVRNELDFKRGTFRVKGDVLEILPVSTFEEAVRVEFFGDEIDRIVEFDVLTGEVKRSINFLAIFPASHYVVPQEQIEQAIVNIKQELAERVKYFQENDQLIEAQRIAERTNFDIEMLRETGFCSGIENYSRHLTGGKPGEPPSTLIDFFGDDFLVIVDESHITVPQIGGMYSGDQSRKSTLVDFGFRLPSAKDNRPLEFSEFESKIDQMMFVSATPSKYEAEHELLRAEQIIRPTGLLDPPIDVRPVKGQIDDLLSEVHKETEQGHKVLVTTLTKRMAEELTDYMREVGIRVKYLHSDIDTLERTEIVRDLRMDVFDVLVGINLLREGLDIPEITLVAILDADKEGFLRSETSLVQTVGRAARNSEGHVIMYADNMTDSMEAAISETNRRRAIQDQYNKEHGITPQTIQKDIRDLIKISDEEEAEQSNEKDIESMNKKELKENIERLTKKMNRAAAELNFEEAAALRDELKEYKIAYRDYDK</sequence>
<dbReference type="HOGENOM" id="CLU_009621_2_1_9"/>
<comment type="function">
    <text evidence="12">The UvrABC repair system catalyzes the recognition and processing of DNA lesions. A damage recognition complex composed of 2 UvrA and 2 UvrB subunits scans DNA for abnormalities. Upon binding of the UvrA(2)B(2) complex to a putative damaged site, the DNA wraps around one UvrB monomer. DNA wrap is dependent on ATP binding by UvrB and probably causes local melting of the DNA helix, facilitating insertion of UvrB beta-hairpin between the DNA strands. Then UvrB probes one DNA strand for the presence of a lesion. If a lesion is found the UvrA subunits dissociate and the UvrB-DNA preincision complex is formed. This complex is subsequently bound by UvrC and the second UvrB is released. If no lesion is found, the DNA wraps around the other UvrB subunit that will check the other stand for damage.</text>
</comment>
<dbReference type="Pfam" id="PF00271">
    <property type="entry name" value="Helicase_C"/>
    <property type="match status" value="1"/>
</dbReference>
<evidence type="ECO:0000259" key="17">
    <source>
        <dbReference type="PROSITE" id="PS51194"/>
    </source>
</evidence>
<evidence type="ECO:0000256" key="1">
    <source>
        <dbReference type="ARBA" id="ARBA00004496"/>
    </source>
</evidence>
<dbReference type="InterPro" id="IPR036876">
    <property type="entry name" value="UVR_dom_sf"/>
</dbReference>
<dbReference type="AlphaFoldDB" id="B0MH30"/>
<dbReference type="Pfam" id="PF02151">
    <property type="entry name" value="UVR"/>
    <property type="match status" value="1"/>
</dbReference>
<keyword evidence="3 12" id="KW-0963">Cytoplasm</keyword>
<evidence type="ECO:0000256" key="10">
    <source>
        <dbReference type="ARBA" id="ARBA00026033"/>
    </source>
</evidence>
<dbReference type="Gene3D" id="6.10.140.240">
    <property type="match status" value="1"/>
</dbReference>
<evidence type="ECO:0000259" key="15">
    <source>
        <dbReference type="PROSITE" id="PS50151"/>
    </source>
</evidence>
<reference evidence="18" key="2">
    <citation type="submission" date="2013-11" db="EMBL/GenBank/DDBJ databases">
        <title>Draft genome sequence of Anaerostipes caccae (DSM 14662).</title>
        <authorList>
            <person name="Sudarsanam P."/>
            <person name="Ley R."/>
            <person name="Guruge J."/>
            <person name="Turnbaugh P.J."/>
            <person name="Mahowald M."/>
            <person name="Liep D."/>
            <person name="Gordon J."/>
        </authorList>
    </citation>
    <scope>NUCLEOTIDE SEQUENCE</scope>
    <source>
        <strain evidence="18">DSM 14662</strain>
    </source>
</reference>
<proteinExistence type="inferred from homology"/>
<evidence type="ECO:0000256" key="7">
    <source>
        <dbReference type="ARBA" id="ARBA00022840"/>
    </source>
</evidence>
<dbReference type="HAMAP" id="MF_00204">
    <property type="entry name" value="UvrB"/>
    <property type="match status" value="1"/>
</dbReference>
<dbReference type="InterPro" id="IPR006935">
    <property type="entry name" value="Helicase/UvrB_N"/>
</dbReference>
<dbReference type="STRING" id="411490.ANACAC_03267"/>
<dbReference type="NCBIfam" id="NF003673">
    <property type="entry name" value="PRK05298.1"/>
    <property type="match status" value="1"/>
</dbReference>
<keyword evidence="6 12" id="KW-0228">DNA excision</keyword>
<evidence type="ECO:0000313" key="19">
    <source>
        <dbReference type="Proteomes" id="UP000004935"/>
    </source>
</evidence>
<keyword evidence="19" id="KW-1185">Reference proteome</keyword>
<dbReference type="PROSITE" id="PS51192">
    <property type="entry name" value="HELICASE_ATP_BIND_1"/>
    <property type="match status" value="1"/>
</dbReference>
<dbReference type="GO" id="GO:0009381">
    <property type="term" value="F:excinuclease ABC activity"/>
    <property type="evidence" value="ECO:0007669"/>
    <property type="project" value="UniProtKB-UniRule"/>
</dbReference>
<dbReference type="CDD" id="cd18790">
    <property type="entry name" value="SF2_C_UvrB"/>
    <property type="match status" value="1"/>
</dbReference>
<dbReference type="GO" id="GO:0009380">
    <property type="term" value="C:excinuclease repair complex"/>
    <property type="evidence" value="ECO:0007669"/>
    <property type="project" value="InterPro"/>
</dbReference>
<dbReference type="Pfam" id="PF04851">
    <property type="entry name" value="ResIII"/>
    <property type="match status" value="1"/>
</dbReference>
<evidence type="ECO:0000256" key="11">
    <source>
        <dbReference type="ARBA" id="ARBA00029504"/>
    </source>
</evidence>
<reference evidence="18" key="1">
    <citation type="submission" date="2007-11" db="EMBL/GenBank/DDBJ databases">
        <authorList>
            <person name="Fulton L."/>
            <person name="Clifton S."/>
            <person name="Fulton B."/>
            <person name="Xu J."/>
            <person name="Minx P."/>
            <person name="Pepin K.H."/>
            <person name="Johnson M."/>
            <person name="Thiruvilangam P."/>
            <person name="Bhonagiri V."/>
            <person name="Nash W.E."/>
            <person name="Mardis E.R."/>
            <person name="Wilson R.K."/>
        </authorList>
    </citation>
    <scope>NUCLEOTIDE SEQUENCE [LARGE SCALE GENOMIC DNA]</scope>
    <source>
        <strain evidence="18">DSM 14662</strain>
    </source>
</reference>
<organism evidence="18 19">
    <name type="scientific">Anaerostipes caccae (strain DSM 14662 / CCUG 47493 / JCM 13470 / NCIMB 13811 / L1-92)</name>
    <dbReference type="NCBI Taxonomy" id="411490"/>
    <lineage>
        <taxon>Bacteria</taxon>
        <taxon>Bacillati</taxon>
        <taxon>Bacillota</taxon>
        <taxon>Clostridia</taxon>
        <taxon>Lachnospirales</taxon>
        <taxon>Lachnospiraceae</taxon>
        <taxon>Anaerostipes</taxon>
    </lineage>
</organism>
<comment type="domain">
    <text evidence="12">The beta-hairpin motif is involved in DNA binding.</text>
</comment>
<evidence type="ECO:0000256" key="3">
    <source>
        <dbReference type="ARBA" id="ARBA00022490"/>
    </source>
</evidence>
<feature type="binding site" evidence="12">
    <location>
        <begin position="58"/>
        <end position="65"/>
    </location>
    <ligand>
        <name>ATP</name>
        <dbReference type="ChEBI" id="CHEBI:30616"/>
    </ligand>
</feature>
<dbReference type="Pfam" id="PF12344">
    <property type="entry name" value="UvrB"/>
    <property type="match status" value="1"/>
</dbReference>
<dbReference type="InterPro" id="IPR024759">
    <property type="entry name" value="UvrB_YAD/RRR_dom"/>
</dbReference>
<dbReference type="GO" id="GO:0006289">
    <property type="term" value="P:nucleotide-excision repair"/>
    <property type="evidence" value="ECO:0007669"/>
    <property type="project" value="UniProtKB-UniRule"/>
</dbReference>
<feature type="domain" description="Helicase C-terminal" evidence="17">
    <location>
        <begin position="449"/>
        <end position="615"/>
    </location>
</feature>
<evidence type="ECO:0000256" key="6">
    <source>
        <dbReference type="ARBA" id="ARBA00022769"/>
    </source>
</evidence>
<dbReference type="Proteomes" id="UP000004935">
    <property type="component" value="Unassembled WGS sequence"/>
</dbReference>
<dbReference type="GO" id="GO:0009432">
    <property type="term" value="P:SOS response"/>
    <property type="evidence" value="ECO:0007669"/>
    <property type="project" value="UniProtKB-UniRule"/>
</dbReference>
<dbReference type="CDD" id="cd17916">
    <property type="entry name" value="DEXHc_UvrB"/>
    <property type="match status" value="1"/>
</dbReference>
<keyword evidence="7 12" id="KW-0067">ATP-binding</keyword>
<feature type="coiled-coil region" evidence="14">
    <location>
        <begin position="629"/>
        <end position="663"/>
    </location>
</feature>
<dbReference type="InterPro" id="IPR004807">
    <property type="entry name" value="UvrB"/>
</dbReference>
<dbReference type="InterPro" id="IPR041471">
    <property type="entry name" value="UvrB_inter"/>
</dbReference>
<name>B0MH30_ANACD</name>
<dbReference type="SMART" id="SM00487">
    <property type="entry name" value="DEXDc"/>
    <property type="match status" value="1"/>
</dbReference>
<feature type="short sequence motif" description="Beta-hairpin" evidence="12">
    <location>
        <begin position="111"/>
        <end position="134"/>
    </location>
</feature>
<dbReference type="NCBIfam" id="TIGR00631">
    <property type="entry name" value="uvrb"/>
    <property type="match status" value="1"/>
</dbReference>
<dbReference type="Gene3D" id="3.40.50.300">
    <property type="entry name" value="P-loop containing nucleotide triphosphate hydrolases"/>
    <property type="match status" value="3"/>
</dbReference>
<dbReference type="PANTHER" id="PTHR24029">
    <property type="entry name" value="UVRABC SYSTEM PROTEIN B"/>
    <property type="match status" value="1"/>
</dbReference>
<evidence type="ECO:0000256" key="8">
    <source>
        <dbReference type="ARBA" id="ARBA00022881"/>
    </source>
</evidence>
<dbReference type="SUPFAM" id="SSF52540">
    <property type="entry name" value="P-loop containing nucleoside triphosphate hydrolases"/>
    <property type="match status" value="2"/>
</dbReference>
<evidence type="ECO:0000256" key="13">
    <source>
        <dbReference type="RuleBase" id="RU003587"/>
    </source>
</evidence>
<dbReference type="InterPro" id="IPR027417">
    <property type="entry name" value="P-loop_NTPase"/>
</dbReference>
<dbReference type="Pfam" id="PF17757">
    <property type="entry name" value="UvrB_inter"/>
    <property type="match status" value="1"/>
</dbReference>
<accession>B0MH30</accession>
<dbReference type="InterPro" id="IPR001650">
    <property type="entry name" value="Helicase_C-like"/>
</dbReference>
<dbReference type="GO" id="GO:0003677">
    <property type="term" value="F:DNA binding"/>
    <property type="evidence" value="ECO:0007669"/>
    <property type="project" value="UniProtKB-UniRule"/>
</dbReference>
<keyword evidence="4 12" id="KW-0547">Nucleotide-binding</keyword>
<feature type="domain" description="Helicase ATP-binding" evidence="16">
    <location>
        <begin position="45"/>
        <end position="202"/>
    </location>
</feature>
<keyword evidence="8 12" id="KW-0267">Excision nuclease</keyword>
<dbReference type="InterPro" id="IPR001943">
    <property type="entry name" value="UVR_dom"/>
</dbReference>
<dbReference type="GO" id="GO:0005524">
    <property type="term" value="F:ATP binding"/>
    <property type="evidence" value="ECO:0007669"/>
    <property type="project" value="UniProtKB-UniRule"/>
</dbReference>
<evidence type="ECO:0000256" key="9">
    <source>
        <dbReference type="ARBA" id="ARBA00023204"/>
    </source>
</evidence>
<dbReference type="PROSITE" id="PS50151">
    <property type="entry name" value="UVR"/>
    <property type="match status" value="1"/>
</dbReference>
<keyword evidence="14" id="KW-0175">Coiled coil</keyword>
<evidence type="ECO:0000256" key="2">
    <source>
        <dbReference type="ARBA" id="ARBA00008533"/>
    </source>
</evidence>
<evidence type="ECO:0000256" key="5">
    <source>
        <dbReference type="ARBA" id="ARBA00022763"/>
    </source>
</evidence>
<evidence type="ECO:0000259" key="16">
    <source>
        <dbReference type="PROSITE" id="PS51192"/>
    </source>
</evidence>
<comment type="subunit">
    <text evidence="10 12 13">Forms a heterotetramer with UvrA during the search for lesions. Interacts with UvrC in an incision complex.</text>
</comment>